<dbReference type="InterPro" id="IPR050570">
    <property type="entry name" value="Cell_wall_metabolism_enzyme"/>
</dbReference>
<dbReference type="Gene3D" id="3.10.350.10">
    <property type="entry name" value="LysM domain"/>
    <property type="match status" value="1"/>
</dbReference>
<dbReference type="STRING" id="1581557.BN1208_0445"/>
<evidence type="ECO:0000259" key="4">
    <source>
        <dbReference type="PROSITE" id="PS51782"/>
    </source>
</evidence>
<dbReference type="HOGENOM" id="CLU_029425_0_2_4"/>
<dbReference type="CDD" id="cd00118">
    <property type="entry name" value="LysM"/>
    <property type="match status" value="1"/>
</dbReference>
<reference evidence="6" key="1">
    <citation type="submission" date="2014-12" db="EMBL/GenBank/DDBJ databases">
        <authorList>
            <person name="Salcher M.M."/>
        </authorList>
    </citation>
    <scope>NUCLEOTIDE SEQUENCE [LARGE SCALE GENOMIC DNA]</scope>
    <source>
        <strain evidence="6">MMS-10A-171</strain>
    </source>
</reference>
<dbReference type="GO" id="GO:0032153">
    <property type="term" value="C:cell division site"/>
    <property type="evidence" value="ECO:0007669"/>
    <property type="project" value="TreeGrafter"/>
</dbReference>
<dbReference type="Pfam" id="PF01551">
    <property type="entry name" value="Peptidase_M23"/>
    <property type="match status" value="1"/>
</dbReference>
<evidence type="ECO:0000256" key="2">
    <source>
        <dbReference type="SAM" id="MobiDB-lite"/>
    </source>
</evidence>
<dbReference type="InterPro" id="IPR036779">
    <property type="entry name" value="LysM_dom_sf"/>
</dbReference>
<organism evidence="5 6">
    <name type="scientific">Candidatus Methylopumilus planktonicus</name>
    <dbReference type="NCBI Taxonomy" id="1581557"/>
    <lineage>
        <taxon>Bacteria</taxon>
        <taxon>Pseudomonadati</taxon>
        <taxon>Pseudomonadota</taxon>
        <taxon>Betaproteobacteria</taxon>
        <taxon>Nitrosomonadales</taxon>
        <taxon>Methylophilaceae</taxon>
        <taxon>Candidatus Methylopumilus</taxon>
    </lineage>
</organism>
<dbReference type="Pfam" id="PF01476">
    <property type="entry name" value="LysM"/>
    <property type="match status" value="1"/>
</dbReference>
<evidence type="ECO:0000256" key="1">
    <source>
        <dbReference type="ARBA" id="ARBA00038420"/>
    </source>
</evidence>
<comment type="similarity">
    <text evidence="1">Belongs to the E.coli NlpD/Haemophilus LppB family.</text>
</comment>
<dbReference type="OrthoDB" id="9795421at2"/>
<keyword evidence="3" id="KW-0732">Signal</keyword>
<dbReference type="KEGG" id="mbat:BN1208_0445"/>
<protein>
    <submittedName>
        <fullName evidence="5">Peptidase M23</fullName>
    </submittedName>
</protein>
<dbReference type="AlphaFoldDB" id="A0A0D6EVR1"/>
<dbReference type="PROSITE" id="PS51257">
    <property type="entry name" value="PROKAR_LIPOPROTEIN"/>
    <property type="match status" value="1"/>
</dbReference>
<feature type="chain" id="PRO_5002303578" evidence="3">
    <location>
        <begin position="26"/>
        <end position="322"/>
    </location>
</feature>
<gene>
    <name evidence="5" type="ORF">BN1208_0445</name>
</gene>
<feature type="region of interest" description="Disordered" evidence="2">
    <location>
        <begin position="135"/>
        <end position="157"/>
    </location>
</feature>
<dbReference type="GO" id="GO:0004222">
    <property type="term" value="F:metalloendopeptidase activity"/>
    <property type="evidence" value="ECO:0007669"/>
    <property type="project" value="TreeGrafter"/>
</dbReference>
<dbReference type="Gene3D" id="2.70.70.10">
    <property type="entry name" value="Glucose Permease (Domain IIA)"/>
    <property type="match status" value="1"/>
</dbReference>
<dbReference type="EMBL" id="LN827929">
    <property type="protein sequence ID" value="CEZ19338.1"/>
    <property type="molecule type" value="Genomic_DNA"/>
</dbReference>
<name>A0A0D6EVR1_9PROT</name>
<feature type="signal peptide" evidence="3">
    <location>
        <begin position="1"/>
        <end position="25"/>
    </location>
</feature>
<dbReference type="InterPro" id="IPR016047">
    <property type="entry name" value="M23ase_b-sheet_dom"/>
</dbReference>
<dbReference type="InterPro" id="IPR011055">
    <property type="entry name" value="Dup_hybrid_motif"/>
</dbReference>
<sequence>MRLNFFIINMALFSLIAGCASNAPAPVTEKKIPADKSTTIQKNKSVARAKRDSTQPCPDVYIVKPGDTLYSLSLDCGFYYKEVAQANDIKEPYAIKVGEKIKFDQVKSNNPVVTTNEMKKNEDVVTTPLKNNEEVAANTETSPQPQTKPVTSGISHLDNPKAFREKYTDEAYNLKTTTPQTTNNVPSITSKEITPIALEDKLDWQWPAKGKLENLFNEAQGQKGIDIVGTLGQEIKAAGPGKVIYSGEDLKGYGKLVIIKHNNSYLSVYAHNKELLVKEGQIIMKGQKIATMGDSGADKVKLHFEIRKQGQSVDPTTFLGQP</sequence>
<dbReference type="SMART" id="SM00257">
    <property type="entry name" value="LysM"/>
    <property type="match status" value="1"/>
</dbReference>
<keyword evidence="6" id="KW-1185">Reference proteome</keyword>
<dbReference type="InterPro" id="IPR018392">
    <property type="entry name" value="LysM"/>
</dbReference>
<accession>A0A0D6EVR1</accession>
<dbReference type="SUPFAM" id="SSF51261">
    <property type="entry name" value="Duplicated hybrid motif"/>
    <property type="match status" value="1"/>
</dbReference>
<feature type="domain" description="LysM" evidence="4">
    <location>
        <begin position="59"/>
        <end position="103"/>
    </location>
</feature>
<dbReference type="PROSITE" id="PS51782">
    <property type="entry name" value="LYSM"/>
    <property type="match status" value="1"/>
</dbReference>
<proteinExistence type="inferred from homology"/>
<dbReference type="GO" id="GO:0009279">
    <property type="term" value="C:cell outer membrane"/>
    <property type="evidence" value="ECO:0007669"/>
    <property type="project" value="TreeGrafter"/>
</dbReference>
<evidence type="ECO:0000313" key="6">
    <source>
        <dbReference type="Proteomes" id="UP000064007"/>
    </source>
</evidence>
<dbReference type="Proteomes" id="UP000064007">
    <property type="component" value="Chromosome 1"/>
</dbReference>
<evidence type="ECO:0000313" key="5">
    <source>
        <dbReference type="EMBL" id="CEZ19338.1"/>
    </source>
</evidence>
<evidence type="ECO:0000256" key="3">
    <source>
        <dbReference type="SAM" id="SignalP"/>
    </source>
</evidence>
<dbReference type="PANTHER" id="PTHR21666">
    <property type="entry name" value="PEPTIDASE-RELATED"/>
    <property type="match status" value="1"/>
</dbReference>
<dbReference type="CDD" id="cd12797">
    <property type="entry name" value="M23_peptidase"/>
    <property type="match status" value="1"/>
</dbReference>
<dbReference type="PANTHER" id="PTHR21666:SF263">
    <property type="entry name" value="MUREIN HYDROLASE ACTIVATOR NLPD"/>
    <property type="match status" value="1"/>
</dbReference>
<feature type="compositionally biased region" description="Polar residues" evidence="2">
    <location>
        <begin position="138"/>
        <end position="154"/>
    </location>
</feature>